<name>A0ABV3QD75_9GAMM</name>
<dbReference type="Pfam" id="PF03969">
    <property type="entry name" value="AFG1_ATPase"/>
    <property type="match status" value="1"/>
</dbReference>
<accession>A0ABV3QD75</accession>
<dbReference type="NCBIfam" id="NF040713">
    <property type="entry name" value="ZapE"/>
    <property type="match status" value="1"/>
</dbReference>
<dbReference type="Proteomes" id="UP001556220">
    <property type="component" value="Unassembled WGS sequence"/>
</dbReference>
<dbReference type="InterPro" id="IPR027417">
    <property type="entry name" value="P-loop_NTPase"/>
</dbReference>
<sequence>MSESLSPAPSVRYHEGVAAHRWESDPAQLAVLPEFDRLHTALCATANGNGSLFGRLKSLLASEAAPPPGLYLWGTVGRGKTFLMDLFAASLPHGVVLRRHFHRFMGEVHERLRELGERQDPLAEVAAGLAARCRVLCLDEFLVNDIGDAMILARLLEGLFARGVALVTTSNTAPENLYKDGLQRARFLPAIALLEQHCRVVEMASSRDWRLRALSQAAVYYTPPGIEAHRALERIFRDHARGTVVEDGALEINGREIPCRKRADNILWFDFAALCEGPRAVADYIALAKAGPAIIVSGVPQFTIYSEDAAKRFVQLVDEFYDRHVKLILSAVAPITELYDGERLRAEFGRTESRLIEMQSEDYLALPHRAD</sequence>
<dbReference type="GO" id="GO:0051301">
    <property type="term" value="P:cell division"/>
    <property type="evidence" value="ECO:0007669"/>
    <property type="project" value="UniProtKB-KW"/>
</dbReference>
<dbReference type="PANTHER" id="PTHR12169:SF6">
    <property type="entry name" value="AFG1-LIKE ATPASE"/>
    <property type="match status" value="1"/>
</dbReference>
<evidence type="ECO:0000313" key="3">
    <source>
        <dbReference type="EMBL" id="MEW9571783.1"/>
    </source>
</evidence>
<gene>
    <name evidence="3" type="primary">zapE</name>
    <name evidence="3" type="ORF">ABQJ54_08465</name>
</gene>
<proteinExistence type="predicted"/>
<keyword evidence="1" id="KW-0547">Nucleotide-binding</keyword>
<keyword evidence="4" id="KW-1185">Reference proteome</keyword>
<dbReference type="SUPFAM" id="SSF52540">
    <property type="entry name" value="P-loop containing nucleoside triphosphate hydrolases"/>
    <property type="match status" value="1"/>
</dbReference>
<evidence type="ECO:0000256" key="2">
    <source>
        <dbReference type="ARBA" id="ARBA00022840"/>
    </source>
</evidence>
<keyword evidence="3" id="KW-0131">Cell cycle</keyword>
<dbReference type="Gene3D" id="3.40.50.300">
    <property type="entry name" value="P-loop containing nucleotide triphosphate hydrolases"/>
    <property type="match status" value="1"/>
</dbReference>
<keyword evidence="3" id="KW-0132">Cell division</keyword>
<evidence type="ECO:0000313" key="4">
    <source>
        <dbReference type="Proteomes" id="UP001556220"/>
    </source>
</evidence>
<evidence type="ECO:0000256" key="1">
    <source>
        <dbReference type="ARBA" id="ARBA00022741"/>
    </source>
</evidence>
<dbReference type="RefSeq" id="WP_367853856.1">
    <property type="nucleotide sequence ID" value="NZ_JBFOHK010000002.1"/>
</dbReference>
<keyword evidence="2" id="KW-0067">ATP-binding</keyword>
<reference evidence="3 4" key="1">
    <citation type="submission" date="2024-06" db="EMBL/GenBank/DDBJ databases">
        <authorList>
            <person name="Woo H."/>
        </authorList>
    </citation>
    <scope>NUCLEOTIDE SEQUENCE [LARGE SCALE GENOMIC DNA]</scope>
    <source>
        <strain evidence="3 4">Si-c</strain>
    </source>
</reference>
<dbReference type="PANTHER" id="PTHR12169">
    <property type="entry name" value="ATPASE N2B"/>
    <property type="match status" value="1"/>
</dbReference>
<organism evidence="3 4">
    <name type="scientific">Rhodanobacter lycopersici</name>
    <dbReference type="NCBI Taxonomy" id="3162487"/>
    <lineage>
        <taxon>Bacteria</taxon>
        <taxon>Pseudomonadati</taxon>
        <taxon>Pseudomonadota</taxon>
        <taxon>Gammaproteobacteria</taxon>
        <taxon>Lysobacterales</taxon>
        <taxon>Rhodanobacteraceae</taxon>
        <taxon>Rhodanobacter</taxon>
    </lineage>
</organism>
<dbReference type="EMBL" id="JBFOHK010000002">
    <property type="protein sequence ID" value="MEW9571783.1"/>
    <property type="molecule type" value="Genomic_DNA"/>
</dbReference>
<dbReference type="InterPro" id="IPR005654">
    <property type="entry name" value="ATPase_AFG1-like"/>
</dbReference>
<comment type="caution">
    <text evidence="3">The sequence shown here is derived from an EMBL/GenBank/DDBJ whole genome shotgun (WGS) entry which is preliminary data.</text>
</comment>
<protein>
    <submittedName>
        <fullName evidence="3">Cell division protein ZapE</fullName>
    </submittedName>
</protein>